<evidence type="ECO:0000256" key="2">
    <source>
        <dbReference type="SAM" id="Phobius"/>
    </source>
</evidence>
<protein>
    <submittedName>
        <fullName evidence="3">Uncharacterized protein</fullName>
    </submittedName>
</protein>
<keyword evidence="2" id="KW-1133">Transmembrane helix</keyword>
<keyword evidence="2" id="KW-0472">Membrane</keyword>
<reference evidence="3 4" key="1">
    <citation type="submission" date="2019-04" db="EMBL/GenBank/DDBJ databases">
        <title>Aspergillus burnettii sp. nov., novel species from soil in southeast Queensland.</title>
        <authorList>
            <person name="Gilchrist C.L.M."/>
            <person name="Pitt J.I."/>
            <person name="Lange L."/>
            <person name="Lacey H.J."/>
            <person name="Vuong D."/>
            <person name="Midgley D.J."/>
            <person name="Greenfield P."/>
            <person name="Bradbury M."/>
            <person name="Lacey E."/>
            <person name="Busk P.K."/>
            <person name="Pilgaard B."/>
            <person name="Chooi Y.H."/>
            <person name="Piggott A.M."/>
        </authorList>
    </citation>
    <scope>NUCLEOTIDE SEQUENCE [LARGE SCALE GENOMIC DNA]</scope>
    <source>
        <strain evidence="3 4">FRR 5400</strain>
    </source>
</reference>
<accession>A0A8H5ZWZ4</accession>
<comment type="caution">
    <text evidence="3">The sequence shown here is derived from an EMBL/GenBank/DDBJ whole genome shotgun (WGS) entry which is preliminary data.</text>
</comment>
<evidence type="ECO:0000313" key="4">
    <source>
        <dbReference type="Proteomes" id="UP000541154"/>
    </source>
</evidence>
<organism evidence="3 4">
    <name type="scientific">Petromyces alliaceus</name>
    <name type="common">Aspergillus alliaceus</name>
    <dbReference type="NCBI Taxonomy" id="209559"/>
    <lineage>
        <taxon>Eukaryota</taxon>
        <taxon>Fungi</taxon>
        <taxon>Dikarya</taxon>
        <taxon>Ascomycota</taxon>
        <taxon>Pezizomycotina</taxon>
        <taxon>Eurotiomycetes</taxon>
        <taxon>Eurotiomycetidae</taxon>
        <taxon>Eurotiales</taxon>
        <taxon>Aspergillaceae</taxon>
        <taxon>Aspergillus</taxon>
        <taxon>Aspergillus subgen. Circumdati</taxon>
    </lineage>
</organism>
<dbReference type="AlphaFoldDB" id="A0A8H5ZWZ4"/>
<gene>
    <name evidence="3" type="ORF">ETB97_008180</name>
</gene>
<name>A0A8H5ZWZ4_PETAA</name>
<evidence type="ECO:0000313" key="3">
    <source>
        <dbReference type="EMBL" id="KAF5855919.1"/>
    </source>
</evidence>
<proteinExistence type="predicted"/>
<sequence length="290" mass="30708">MIPKPLDESVVEMLTAKLKEVDEDINLTSVDPKFAEACYYCSDSGEAELDVVREHIQQLLKDPNPLIRGYTIGHHCVASADVPCTTDSTTNCCNKNDLCMSNGLCYMQGSRGMALSRGSCTDRSWGARCFAPCFAYKDREITCAAEGDPFSIDFGTAIPGVAGLANTTSTEGNATATATACEDSGSNAKSGSSAEEDAEKTTVKYDVAIGAGVGVPLGVVALASIAWASYERRQRRVAERVGMAVSGKDEGGEYMNMGVMGAQQAPVELVDSRRVVLSELDGGNGKVEVR</sequence>
<evidence type="ECO:0000256" key="1">
    <source>
        <dbReference type="SAM" id="MobiDB-lite"/>
    </source>
</evidence>
<dbReference type="EMBL" id="SPNV01000368">
    <property type="protein sequence ID" value="KAF5855919.1"/>
    <property type="molecule type" value="Genomic_DNA"/>
</dbReference>
<feature type="region of interest" description="Disordered" evidence="1">
    <location>
        <begin position="175"/>
        <end position="197"/>
    </location>
</feature>
<keyword evidence="2" id="KW-0812">Transmembrane</keyword>
<keyword evidence="4" id="KW-1185">Reference proteome</keyword>
<dbReference type="Proteomes" id="UP000541154">
    <property type="component" value="Unassembled WGS sequence"/>
</dbReference>
<feature type="compositionally biased region" description="Polar residues" evidence="1">
    <location>
        <begin position="175"/>
        <end position="193"/>
    </location>
</feature>
<feature type="transmembrane region" description="Helical" evidence="2">
    <location>
        <begin position="207"/>
        <end position="230"/>
    </location>
</feature>